<proteinExistence type="predicted"/>
<feature type="compositionally biased region" description="Basic and acidic residues" evidence="1">
    <location>
        <begin position="60"/>
        <end position="71"/>
    </location>
</feature>
<reference evidence="2" key="1">
    <citation type="submission" date="2020-07" db="EMBL/GenBank/DDBJ databases">
        <authorList>
            <person name="Tarantini F.S."/>
            <person name="Hong K.W."/>
            <person name="Chan K.G."/>
        </authorList>
    </citation>
    <scope>NUCLEOTIDE SEQUENCE</scope>
    <source>
        <strain evidence="2">32-07</strain>
    </source>
</reference>
<accession>A0ABX8QTS2</accession>
<organism evidence="2 3">
    <name type="scientific">Actinomadura graeca</name>
    <dbReference type="NCBI Taxonomy" id="2750812"/>
    <lineage>
        <taxon>Bacteria</taxon>
        <taxon>Bacillati</taxon>
        <taxon>Actinomycetota</taxon>
        <taxon>Actinomycetes</taxon>
        <taxon>Streptosporangiales</taxon>
        <taxon>Thermomonosporaceae</taxon>
        <taxon>Actinomadura</taxon>
    </lineage>
</organism>
<dbReference type="RefSeq" id="WP_231335431.1">
    <property type="nucleotide sequence ID" value="NZ_CP059572.1"/>
</dbReference>
<feature type="region of interest" description="Disordered" evidence="1">
    <location>
        <begin position="1"/>
        <end position="33"/>
    </location>
</feature>
<evidence type="ECO:0000256" key="1">
    <source>
        <dbReference type="SAM" id="MobiDB-lite"/>
    </source>
</evidence>
<protein>
    <submittedName>
        <fullName evidence="2">Uncharacterized protein</fullName>
    </submittedName>
</protein>
<evidence type="ECO:0000313" key="2">
    <source>
        <dbReference type="EMBL" id="QXJ22221.1"/>
    </source>
</evidence>
<sequence>MIGRNRRRGRAGPGRGRGCDPVPDTADWISFEPGPDTRALVDVLRERLLAAPAGGDAEEVEPHGPRGERGGGARADLAMPALRRLERPE</sequence>
<evidence type="ECO:0000313" key="3">
    <source>
        <dbReference type="Proteomes" id="UP001049518"/>
    </source>
</evidence>
<dbReference type="Proteomes" id="UP001049518">
    <property type="component" value="Chromosome"/>
</dbReference>
<keyword evidence="3" id="KW-1185">Reference proteome</keyword>
<feature type="compositionally biased region" description="Basic residues" evidence="1">
    <location>
        <begin position="1"/>
        <end position="10"/>
    </location>
</feature>
<gene>
    <name evidence="2" type="ORF">AGRA3207_003187</name>
</gene>
<feature type="region of interest" description="Disordered" evidence="1">
    <location>
        <begin position="52"/>
        <end position="89"/>
    </location>
</feature>
<name>A0ABX8QTS2_9ACTN</name>
<dbReference type="EMBL" id="CP059572">
    <property type="protein sequence ID" value="QXJ22221.1"/>
    <property type="molecule type" value="Genomic_DNA"/>
</dbReference>